<gene>
    <name evidence="2" type="ORF">NS319_11410</name>
</gene>
<sequence>MKTIKFIGAAIALALVPATAFAAADCCAGKECCKDGADCCKDKDGAKKDCCADMKDMKHGEHAGHDMSGMQKK</sequence>
<evidence type="ECO:0000256" key="1">
    <source>
        <dbReference type="SAM" id="SignalP"/>
    </source>
</evidence>
<feature type="signal peptide" evidence="1">
    <location>
        <begin position="1"/>
        <end position="22"/>
    </location>
</feature>
<evidence type="ECO:0000313" key="2">
    <source>
        <dbReference type="EMBL" id="KTT69139.1"/>
    </source>
</evidence>
<name>A0A147HW28_9SPHN</name>
<reference evidence="2 3" key="1">
    <citation type="journal article" date="2016" name="Front. Microbiol.">
        <title>Genomic Resource of Rice Seed Associated Bacteria.</title>
        <authorList>
            <person name="Midha S."/>
            <person name="Bansal K."/>
            <person name="Sharma S."/>
            <person name="Kumar N."/>
            <person name="Patil P.P."/>
            <person name="Chaudhry V."/>
            <person name="Patil P.B."/>
        </authorList>
    </citation>
    <scope>NUCLEOTIDE SEQUENCE [LARGE SCALE GENOMIC DNA]</scope>
    <source>
        <strain evidence="2 3">NS319</strain>
    </source>
</reference>
<dbReference type="RefSeq" id="WP_058733717.1">
    <property type="nucleotide sequence ID" value="NZ_LDTD01000076.1"/>
</dbReference>
<evidence type="ECO:0008006" key="4">
    <source>
        <dbReference type="Google" id="ProtNLM"/>
    </source>
</evidence>
<dbReference type="EMBL" id="LDTD01000076">
    <property type="protein sequence ID" value="KTT69139.1"/>
    <property type="molecule type" value="Genomic_DNA"/>
</dbReference>
<dbReference type="PATRIC" id="fig|33051.3.peg.3486"/>
<organism evidence="2 3">
    <name type="scientific">Sphingomonas sanguinis</name>
    <dbReference type="NCBI Taxonomy" id="33051"/>
    <lineage>
        <taxon>Bacteria</taxon>
        <taxon>Pseudomonadati</taxon>
        <taxon>Pseudomonadota</taxon>
        <taxon>Alphaproteobacteria</taxon>
        <taxon>Sphingomonadales</taxon>
        <taxon>Sphingomonadaceae</taxon>
        <taxon>Sphingomonas</taxon>
    </lineage>
</organism>
<accession>A0A147HW28</accession>
<proteinExistence type="predicted"/>
<dbReference type="AlphaFoldDB" id="A0A147HW28"/>
<feature type="chain" id="PRO_5007548023" description="Lipoprotein" evidence="1">
    <location>
        <begin position="23"/>
        <end position="73"/>
    </location>
</feature>
<evidence type="ECO:0000313" key="3">
    <source>
        <dbReference type="Proteomes" id="UP000072867"/>
    </source>
</evidence>
<comment type="caution">
    <text evidence="2">The sequence shown here is derived from an EMBL/GenBank/DDBJ whole genome shotgun (WGS) entry which is preliminary data.</text>
</comment>
<protein>
    <recommendedName>
        <fullName evidence="4">Lipoprotein</fullName>
    </recommendedName>
</protein>
<keyword evidence="1" id="KW-0732">Signal</keyword>
<dbReference type="Proteomes" id="UP000072867">
    <property type="component" value="Unassembled WGS sequence"/>
</dbReference>